<name>A0A6M5YBU9_9BACT</name>
<gene>
    <name evidence="2" type="ORF">HNV11_19675</name>
</gene>
<dbReference type="Gene3D" id="2.60.40.3440">
    <property type="match status" value="1"/>
</dbReference>
<dbReference type="EMBL" id="CP053435">
    <property type="protein sequence ID" value="QJW91439.1"/>
    <property type="molecule type" value="Genomic_DNA"/>
</dbReference>
<reference evidence="2 3" key="1">
    <citation type="submission" date="2020-05" db="EMBL/GenBank/DDBJ databases">
        <title>Genome sequencing of Spirosoma sp. TS118.</title>
        <authorList>
            <person name="Lee J.-H."/>
            <person name="Jeong S."/>
            <person name="Zhao L."/>
            <person name="Jung J.-H."/>
            <person name="Kim M.-K."/>
            <person name="Lim S."/>
        </authorList>
    </citation>
    <scope>NUCLEOTIDE SEQUENCE [LARGE SCALE GENOMIC DNA]</scope>
    <source>
        <strain evidence="2 3">TS118</strain>
    </source>
</reference>
<evidence type="ECO:0000313" key="2">
    <source>
        <dbReference type="EMBL" id="QJW91439.1"/>
    </source>
</evidence>
<dbReference type="KEGG" id="stae:HNV11_19675"/>
<evidence type="ECO:0000256" key="1">
    <source>
        <dbReference type="SAM" id="SignalP"/>
    </source>
</evidence>
<feature type="chain" id="PRO_5027022088" evidence="1">
    <location>
        <begin position="22"/>
        <end position="422"/>
    </location>
</feature>
<organism evidence="2 3">
    <name type="scientific">Spirosoma taeanense</name>
    <dbReference type="NCBI Taxonomy" id="2735870"/>
    <lineage>
        <taxon>Bacteria</taxon>
        <taxon>Pseudomonadati</taxon>
        <taxon>Bacteroidota</taxon>
        <taxon>Cytophagia</taxon>
        <taxon>Cytophagales</taxon>
        <taxon>Cytophagaceae</taxon>
        <taxon>Spirosoma</taxon>
    </lineage>
</organism>
<accession>A0A6M5YBU9</accession>
<keyword evidence="1" id="KW-0732">Signal</keyword>
<dbReference type="Proteomes" id="UP000502756">
    <property type="component" value="Chromosome"/>
</dbReference>
<protein>
    <submittedName>
        <fullName evidence="2">Ig-like domain-containing protein</fullName>
    </submittedName>
</protein>
<feature type="signal peptide" evidence="1">
    <location>
        <begin position="1"/>
        <end position="21"/>
    </location>
</feature>
<dbReference type="Pfam" id="PF17963">
    <property type="entry name" value="Big_9"/>
    <property type="match status" value="3"/>
</dbReference>
<proteinExistence type="predicted"/>
<sequence>MNSFTSFRFLLSLLLAMGFLACDRVGQDLAPAVTVNNSDETEFYTLPAEPVAIDLKSFVDLKSAATFTIVKRPQSGEASFSPEGLLIYTPNPEFTAGQDQFALKTTDSDLSSKAFRITMAADSSQLPCHAGLLPDGVKTSANTPVTIDVLENARFCNATVDLKSVALVRAPKNGKLSLNGTRITYTPNQNFVGYDELLYKVTATVQQPRTYVATVKILVGDIYKECSLTLKDDQVSLRPQFVSDSVLIAPLLNDQLCQPVRTVPITIKKGPSNGLAVVQRNQYIVYWARPGFTGNDELIYQRCDNGSCLQATIRINVKAPEADCQLTAAPDSRTIQISKPAADVKAGTVVLPVLLNDKICAPLADMKISANPANLKLTVSKQGIITYTLSGSPKVGQLSFSYELTDTQNNKSSATVTIDIKE</sequence>
<dbReference type="AlphaFoldDB" id="A0A6M5YBU9"/>
<dbReference type="RefSeq" id="WP_171741290.1">
    <property type="nucleotide sequence ID" value="NZ_CP053435.1"/>
</dbReference>
<evidence type="ECO:0000313" key="3">
    <source>
        <dbReference type="Proteomes" id="UP000502756"/>
    </source>
</evidence>
<keyword evidence="3" id="KW-1185">Reference proteome</keyword>